<evidence type="ECO:0000313" key="3">
    <source>
        <dbReference type="Proteomes" id="UP000321571"/>
    </source>
</evidence>
<comment type="caution">
    <text evidence="2">The sequence shown here is derived from an EMBL/GenBank/DDBJ whole genome shotgun (WGS) entry which is preliminary data.</text>
</comment>
<evidence type="ECO:0000313" key="2">
    <source>
        <dbReference type="EMBL" id="TXL62939.1"/>
    </source>
</evidence>
<gene>
    <name evidence="2" type="ORF">FHP06_01490</name>
</gene>
<protein>
    <submittedName>
        <fullName evidence="2">VTC domain-containing protein</fullName>
    </submittedName>
</protein>
<dbReference type="Pfam" id="PF09359">
    <property type="entry name" value="VTC"/>
    <property type="match status" value="1"/>
</dbReference>
<organism evidence="2 3">
    <name type="scientific">Aeromicrobium terrae</name>
    <dbReference type="NCBI Taxonomy" id="2498846"/>
    <lineage>
        <taxon>Bacteria</taxon>
        <taxon>Bacillati</taxon>
        <taxon>Actinomycetota</taxon>
        <taxon>Actinomycetes</taxon>
        <taxon>Propionibacteriales</taxon>
        <taxon>Nocardioidaceae</taxon>
        <taxon>Aeromicrobium</taxon>
    </lineage>
</organism>
<feature type="domain" description="VTC" evidence="1">
    <location>
        <begin position="49"/>
        <end position="255"/>
    </location>
</feature>
<keyword evidence="3" id="KW-1185">Reference proteome</keyword>
<dbReference type="Proteomes" id="UP000321571">
    <property type="component" value="Unassembled WGS sequence"/>
</dbReference>
<dbReference type="EMBL" id="VDUX01000001">
    <property type="protein sequence ID" value="TXL62939.1"/>
    <property type="molecule type" value="Genomic_DNA"/>
</dbReference>
<sequence>MAVDGGAGRGDGRRSVVTLDLIVDRTDGLDAFDSVSLAETVDRADLSHRVDRKYLVPLGTVRDALPELATTHRVLEVAGRFSTTYSTTYFDTHDLASCRAHIQGRRRRWKVRSRLYVEDGLCRVEVKTRSSRGRTVKAVAPSESGRHGHLSGADREFVARTLEPDHPELDVDALRPTAEITYERSCLVDVDAGRRLTIDHRLSSVLAHGRAWVDDGFAVVETKGGAVPSEADRLLVRLGARPRSFSKYVATASLLYPDLADNDVRALRGWCLHCAPRDTDQEGRP</sequence>
<reference evidence="2 3" key="1">
    <citation type="submission" date="2019-06" db="EMBL/GenBank/DDBJ databases">
        <title>Aeromicrobium sp. nov., isolated from a maize field.</title>
        <authorList>
            <person name="Lin S.-Y."/>
            <person name="Tsai C.-F."/>
            <person name="Young C.-C."/>
        </authorList>
    </citation>
    <scope>NUCLEOTIDE SEQUENCE [LARGE SCALE GENOMIC DNA]</scope>
    <source>
        <strain evidence="2 3">CC-CFT486</strain>
    </source>
</reference>
<dbReference type="InterPro" id="IPR018966">
    <property type="entry name" value="VTC_domain"/>
</dbReference>
<evidence type="ECO:0000259" key="1">
    <source>
        <dbReference type="Pfam" id="PF09359"/>
    </source>
</evidence>
<name>A0A5C8NMI0_9ACTN</name>
<proteinExistence type="predicted"/>
<dbReference type="AlphaFoldDB" id="A0A5C8NMI0"/>
<accession>A0A5C8NMI0</accession>
<dbReference type="OrthoDB" id="148766at2"/>